<reference evidence="1" key="5">
    <citation type="journal article" date="2021" name="G3 (Bethesda)">
        <title>Aegilops tauschii genome assembly Aet v5.0 features greater sequence contiguity and improved annotation.</title>
        <authorList>
            <person name="Wang L."/>
            <person name="Zhu T."/>
            <person name="Rodriguez J.C."/>
            <person name="Deal K.R."/>
            <person name="Dubcovsky J."/>
            <person name="McGuire P.E."/>
            <person name="Lux T."/>
            <person name="Spannagl M."/>
            <person name="Mayer K.F.X."/>
            <person name="Baldrich P."/>
            <person name="Meyers B.C."/>
            <person name="Huo N."/>
            <person name="Gu Y.Q."/>
            <person name="Zhou H."/>
            <person name="Devos K.M."/>
            <person name="Bennetzen J.L."/>
            <person name="Unver T."/>
            <person name="Budak H."/>
            <person name="Gulick P.J."/>
            <person name="Galiba G."/>
            <person name="Kalapos B."/>
            <person name="Nelson D.R."/>
            <person name="Li P."/>
            <person name="You F.M."/>
            <person name="Luo M.C."/>
            <person name="Dvorak J."/>
        </authorList>
    </citation>
    <scope>NUCLEOTIDE SEQUENCE [LARGE SCALE GENOMIC DNA]</scope>
    <source>
        <strain evidence="1">cv. AL8/78</strain>
    </source>
</reference>
<reference evidence="1" key="3">
    <citation type="journal article" date="2017" name="Nature">
        <title>Genome sequence of the progenitor of the wheat D genome Aegilops tauschii.</title>
        <authorList>
            <person name="Luo M.C."/>
            <person name="Gu Y.Q."/>
            <person name="Puiu D."/>
            <person name="Wang H."/>
            <person name="Twardziok S.O."/>
            <person name="Deal K.R."/>
            <person name="Huo N."/>
            <person name="Zhu T."/>
            <person name="Wang L."/>
            <person name="Wang Y."/>
            <person name="McGuire P.E."/>
            <person name="Liu S."/>
            <person name="Long H."/>
            <person name="Ramasamy R.K."/>
            <person name="Rodriguez J.C."/>
            <person name="Van S.L."/>
            <person name="Yuan L."/>
            <person name="Wang Z."/>
            <person name="Xia Z."/>
            <person name="Xiao L."/>
            <person name="Anderson O.D."/>
            <person name="Ouyang S."/>
            <person name="Liang Y."/>
            <person name="Zimin A.V."/>
            <person name="Pertea G."/>
            <person name="Qi P."/>
            <person name="Bennetzen J.L."/>
            <person name="Dai X."/>
            <person name="Dawson M.W."/>
            <person name="Muller H.G."/>
            <person name="Kugler K."/>
            <person name="Rivarola-Duarte L."/>
            <person name="Spannagl M."/>
            <person name="Mayer K.F.X."/>
            <person name="Lu F.H."/>
            <person name="Bevan M.W."/>
            <person name="Leroy P."/>
            <person name="Li P."/>
            <person name="You F.M."/>
            <person name="Sun Q."/>
            <person name="Liu Z."/>
            <person name="Lyons E."/>
            <person name="Wicker T."/>
            <person name="Salzberg S.L."/>
            <person name="Devos K.M."/>
            <person name="Dvorak J."/>
        </authorList>
    </citation>
    <scope>NUCLEOTIDE SEQUENCE [LARGE SCALE GENOMIC DNA]</scope>
    <source>
        <strain evidence="1">cv. AL8/78</strain>
    </source>
</reference>
<keyword evidence="2" id="KW-1185">Reference proteome</keyword>
<accession>A0A452Z7E1</accession>
<reference evidence="2" key="1">
    <citation type="journal article" date="2014" name="Science">
        <title>Ancient hybridizations among the ancestral genomes of bread wheat.</title>
        <authorList>
            <consortium name="International Wheat Genome Sequencing Consortium,"/>
            <person name="Marcussen T."/>
            <person name="Sandve S.R."/>
            <person name="Heier L."/>
            <person name="Spannagl M."/>
            <person name="Pfeifer M."/>
            <person name="Jakobsen K.S."/>
            <person name="Wulff B.B."/>
            <person name="Steuernagel B."/>
            <person name="Mayer K.F."/>
            <person name="Olsen O.A."/>
        </authorList>
    </citation>
    <scope>NUCLEOTIDE SEQUENCE [LARGE SCALE GENOMIC DNA]</scope>
    <source>
        <strain evidence="2">cv. AL8/78</strain>
    </source>
</reference>
<evidence type="ECO:0000313" key="2">
    <source>
        <dbReference type="Proteomes" id="UP000015105"/>
    </source>
</evidence>
<dbReference type="InterPro" id="IPR021109">
    <property type="entry name" value="Peptidase_aspartic_dom_sf"/>
</dbReference>
<protein>
    <submittedName>
        <fullName evidence="1">Uncharacterized protein</fullName>
    </submittedName>
</protein>
<reference evidence="2" key="2">
    <citation type="journal article" date="2017" name="Nat. Plants">
        <title>The Aegilops tauschii genome reveals multiple impacts of transposons.</title>
        <authorList>
            <person name="Zhao G."/>
            <person name="Zou C."/>
            <person name="Li K."/>
            <person name="Wang K."/>
            <person name="Li T."/>
            <person name="Gao L."/>
            <person name="Zhang X."/>
            <person name="Wang H."/>
            <person name="Yang Z."/>
            <person name="Liu X."/>
            <person name="Jiang W."/>
            <person name="Mao L."/>
            <person name="Kong X."/>
            <person name="Jiao Y."/>
            <person name="Jia J."/>
        </authorList>
    </citation>
    <scope>NUCLEOTIDE SEQUENCE [LARGE SCALE GENOMIC DNA]</scope>
    <source>
        <strain evidence="2">cv. AL8/78</strain>
    </source>
</reference>
<dbReference type="Gramene" id="AET1Gv20660400.1">
    <property type="protein sequence ID" value="AET1Gv20660400.1"/>
    <property type="gene ID" value="AET1Gv20660400"/>
</dbReference>
<dbReference type="Proteomes" id="UP000015105">
    <property type="component" value="Chromosome 1D"/>
</dbReference>
<name>A0A452Z7E1_AEGTS</name>
<evidence type="ECO:0000313" key="1">
    <source>
        <dbReference type="EnsemblPlants" id="AET1Gv20660400.1"/>
    </source>
</evidence>
<reference evidence="1" key="4">
    <citation type="submission" date="2019-03" db="UniProtKB">
        <authorList>
            <consortium name="EnsemblPlants"/>
        </authorList>
    </citation>
    <scope>IDENTIFICATION</scope>
</reference>
<organism evidence="1 2">
    <name type="scientific">Aegilops tauschii subsp. strangulata</name>
    <name type="common">Goatgrass</name>
    <dbReference type="NCBI Taxonomy" id="200361"/>
    <lineage>
        <taxon>Eukaryota</taxon>
        <taxon>Viridiplantae</taxon>
        <taxon>Streptophyta</taxon>
        <taxon>Embryophyta</taxon>
        <taxon>Tracheophyta</taxon>
        <taxon>Spermatophyta</taxon>
        <taxon>Magnoliopsida</taxon>
        <taxon>Liliopsida</taxon>
        <taxon>Poales</taxon>
        <taxon>Poaceae</taxon>
        <taxon>BOP clade</taxon>
        <taxon>Pooideae</taxon>
        <taxon>Triticodae</taxon>
        <taxon>Triticeae</taxon>
        <taxon>Triticinae</taxon>
        <taxon>Aegilops</taxon>
    </lineage>
</organism>
<sequence>AQSYYQGVIIEFEGLQFHANLIVLENKGLDVILGMDWLTTNKGFIDCFNRTVILTHHHGKTIK</sequence>
<dbReference type="Pfam" id="PF08284">
    <property type="entry name" value="RVP_2"/>
    <property type="match status" value="1"/>
</dbReference>
<dbReference type="Gene3D" id="2.40.70.10">
    <property type="entry name" value="Acid Proteases"/>
    <property type="match status" value="1"/>
</dbReference>
<proteinExistence type="predicted"/>
<dbReference type="EnsemblPlants" id="AET1Gv20660400.1">
    <property type="protein sequence ID" value="AET1Gv20660400.1"/>
    <property type="gene ID" value="AET1Gv20660400"/>
</dbReference>
<dbReference type="AlphaFoldDB" id="A0A452Z7E1"/>